<proteinExistence type="predicted"/>
<organism evidence="1 2">
    <name type="scientific">Thermus arciformis</name>
    <dbReference type="NCBI Taxonomy" id="482827"/>
    <lineage>
        <taxon>Bacteria</taxon>
        <taxon>Thermotogati</taxon>
        <taxon>Deinococcota</taxon>
        <taxon>Deinococci</taxon>
        <taxon>Thermales</taxon>
        <taxon>Thermaceae</taxon>
        <taxon>Thermus</taxon>
    </lineage>
</organism>
<sequence>MRRIRVRKHLEEMAQAARALALYAEDLHAFLSEHPLEAERVAREVKEAVEGLRGLASRLYALEARLKAPYEDNSAVALRRELFGEV</sequence>
<protein>
    <submittedName>
        <fullName evidence="1">Uncharacterized protein</fullName>
    </submittedName>
</protein>
<dbReference type="RefSeq" id="WP_093006976.1">
    <property type="nucleotide sequence ID" value="NZ_FNBC01000014.1"/>
</dbReference>
<dbReference type="Proteomes" id="UP000199446">
    <property type="component" value="Unassembled WGS sequence"/>
</dbReference>
<evidence type="ECO:0000313" key="1">
    <source>
        <dbReference type="EMBL" id="SDE87203.1"/>
    </source>
</evidence>
<name>A0A1G7GGJ9_9DEIN</name>
<gene>
    <name evidence="1" type="ORF">SAMN04488243_11411</name>
</gene>
<evidence type="ECO:0000313" key="2">
    <source>
        <dbReference type="Proteomes" id="UP000199446"/>
    </source>
</evidence>
<dbReference type="EMBL" id="FNBC01000014">
    <property type="protein sequence ID" value="SDE87203.1"/>
    <property type="molecule type" value="Genomic_DNA"/>
</dbReference>
<accession>A0A1G7GGJ9</accession>
<reference evidence="2" key="1">
    <citation type="submission" date="2016-10" db="EMBL/GenBank/DDBJ databases">
        <authorList>
            <person name="Varghese N."/>
            <person name="Submissions S."/>
        </authorList>
    </citation>
    <scope>NUCLEOTIDE SEQUENCE [LARGE SCALE GENOMIC DNA]</scope>
    <source>
        <strain evidence="2">CGMCC 1.6992</strain>
    </source>
</reference>
<dbReference type="OrthoDB" id="33235at2"/>
<keyword evidence="2" id="KW-1185">Reference proteome</keyword>
<dbReference type="STRING" id="482827.SAMN04488243_11411"/>
<dbReference type="AlphaFoldDB" id="A0A1G7GGJ9"/>